<dbReference type="EMBL" id="FO704551">
    <property type="protein sequence ID" value="CDG23323.1"/>
    <property type="molecule type" value="Genomic_DNA"/>
</dbReference>
<gene>
    <name evidence="11" type="ORF">XPG1_3696</name>
</gene>
<keyword evidence="12" id="KW-1185">Reference proteome</keyword>
<evidence type="ECO:0000256" key="5">
    <source>
        <dbReference type="ARBA" id="ARBA00023136"/>
    </source>
</evidence>
<evidence type="ECO:0000256" key="8">
    <source>
        <dbReference type="SAM" id="SignalP"/>
    </source>
</evidence>
<dbReference type="InterPro" id="IPR057556">
    <property type="entry name" value="TPR_Slam"/>
</dbReference>
<reference evidence="11 12" key="1">
    <citation type="submission" date="2013-07" db="EMBL/GenBank/DDBJ databases">
        <authorList>
            <person name="Genoscope - CEA"/>
        </authorList>
    </citation>
    <scope>NUCLEOTIDE SEQUENCE [LARGE SCALE GENOMIC DNA]</scope>
    <source>
        <strain evidence="11 12">G6</strain>
    </source>
</reference>
<evidence type="ECO:0000256" key="1">
    <source>
        <dbReference type="ARBA" id="ARBA00004571"/>
    </source>
</evidence>
<keyword evidence="6" id="KW-0998">Cell outer membrane</keyword>
<dbReference type="GO" id="GO:0009279">
    <property type="term" value="C:cell outer membrane"/>
    <property type="evidence" value="ECO:0007669"/>
    <property type="project" value="UniProtKB-SubCell"/>
</dbReference>
<dbReference type="Pfam" id="PF24575">
    <property type="entry name" value="TPR_Slam"/>
    <property type="match status" value="1"/>
</dbReference>
<organism evidence="11 12">
    <name type="scientific">Xenorhabdus poinarii G6</name>
    <dbReference type="NCBI Taxonomy" id="1354304"/>
    <lineage>
        <taxon>Bacteria</taxon>
        <taxon>Pseudomonadati</taxon>
        <taxon>Pseudomonadota</taxon>
        <taxon>Gammaproteobacteria</taxon>
        <taxon>Enterobacterales</taxon>
        <taxon>Morganellaceae</taxon>
        <taxon>Xenorhabdus</taxon>
    </lineage>
</organism>
<proteinExistence type="inferred from homology"/>
<dbReference type="InterPro" id="IPR011990">
    <property type="entry name" value="TPR-like_helical_dom_sf"/>
</dbReference>
<dbReference type="OrthoDB" id="7525402at2"/>
<feature type="chain" id="PRO_5001654933" description="DUF560 domain-containing protein" evidence="8">
    <location>
        <begin position="26"/>
        <end position="494"/>
    </location>
</feature>
<feature type="domain" description="Surface lipoprotein assembly modifier N-terminal TPR repeats region" evidence="10">
    <location>
        <begin position="74"/>
        <end position="173"/>
    </location>
</feature>
<sequence>MSDKRKATVLLTPLLISVLSLDVHASHEDIHQKIWQEARYHRQHNQQQNEADLTMPETLSTQKGVSWLVIHGQKLKIRNNINDIGQALYLAINDQQWQEVSYFLAIYQKMPAHDPLLVYLAKGALARIQGNLALAIAYYQKILHQQPNFTRAKLELARLYFEDQNNRASETLFKEIRQQHQLPNMVLKNIDRYLQAINQRDGWHGSFSFGYAYDDNINMSPNQKASCLVFKSGKCVLERHIPKPIKEGGETYNATLSWHYQLVGHHGIFGRSLIYGEHYPHYHDENENTFLLIGGYNYKNRTQDFSFGPEFEYKHHAGNTEYHAIGAKIEWYWNITDQTALNVELGHKKLTFQPLYHWKEGSLFSSYFRLSHAISDSTVLFGGGNWDYRHAQQPTVRYQQWGVNTGITGQLYSGIHGSLFITLRKQQMGRYDPLLNARRQDNELISTASVTFPGTKIGGMTPSITFKHRHNRSNVNWLYSYDKNEVQIQLENYF</sequence>
<keyword evidence="3" id="KW-0812">Transmembrane</keyword>
<accession>A0A068R7Z1</accession>
<evidence type="ECO:0000256" key="2">
    <source>
        <dbReference type="ARBA" id="ARBA00022452"/>
    </source>
</evidence>
<evidence type="ECO:0000259" key="9">
    <source>
        <dbReference type="Pfam" id="PF04575"/>
    </source>
</evidence>
<dbReference type="RefSeq" id="WP_045960257.1">
    <property type="nucleotide sequence ID" value="NZ_FO704551.1"/>
</dbReference>
<dbReference type="Pfam" id="PF04575">
    <property type="entry name" value="SlipAM"/>
    <property type="match status" value="1"/>
</dbReference>
<evidence type="ECO:0000313" key="11">
    <source>
        <dbReference type="EMBL" id="CDG23323.1"/>
    </source>
</evidence>
<dbReference type="Proteomes" id="UP000032735">
    <property type="component" value="Chromosome"/>
</dbReference>
<dbReference type="AlphaFoldDB" id="A0A068R7Z1"/>
<evidence type="ECO:0000313" key="12">
    <source>
        <dbReference type="Proteomes" id="UP000032735"/>
    </source>
</evidence>
<dbReference type="STRING" id="1354304.XPG1_3696"/>
<keyword evidence="5" id="KW-0472">Membrane</keyword>
<evidence type="ECO:0000256" key="3">
    <source>
        <dbReference type="ARBA" id="ARBA00022692"/>
    </source>
</evidence>
<protein>
    <recommendedName>
        <fullName evidence="13">DUF560 domain-containing protein</fullName>
    </recommendedName>
</protein>
<evidence type="ECO:0000256" key="7">
    <source>
        <dbReference type="ARBA" id="ARBA00023609"/>
    </source>
</evidence>
<dbReference type="KEGG" id="xpo:XPG1_3696"/>
<evidence type="ECO:0000259" key="10">
    <source>
        <dbReference type="Pfam" id="PF24575"/>
    </source>
</evidence>
<feature type="signal peptide" evidence="8">
    <location>
        <begin position="1"/>
        <end position="25"/>
    </location>
</feature>
<dbReference type="HOGENOM" id="CLU_034927_2_0_6"/>
<name>A0A068R7Z1_9GAMM</name>
<dbReference type="Gene3D" id="1.25.40.10">
    <property type="entry name" value="Tetratricopeptide repeat domain"/>
    <property type="match status" value="1"/>
</dbReference>
<keyword evidence="4 8" id="KW-0732">Signal</keyword>
<dbReference type="SUPFAM" id="SSF48452">
    <property type="entry name" value="TPR-like"/>
    <property type="match status" value="1"/>
</dbReference>
<feature type="domain" description="Surface lipoprotein assembly modifier C-terminal" evidence="9">
    <location>
        <begin position="203"/>
        <end position="494"/>
    </location>
</feature>
<comment type="similarity">
    <text evidence="7">Belongs to the Slam family.</text>
</comment>
<dbReference type="InterPro" id="IPR007655">
    <property type="entry name" value="Slam_C"/>
</dbReference>
<keyword evidence="2" id="KW-1134">Transmembrane beta strand</keyword>
<comment type="subcellular location">
    <subcellularLocation>
        <location evidence="1">Cell outer membrane</location>
        <topology evidence="1">Multi-pass membrane protein</topology>
    </subcellularLocation>
</comment>
<evidence type="ECO:0000256" key="4">
    <source>
        <dbReference type="ARBA" id="ARBA00022729"/>
    </source>
</evidence>
<evidence type="ECO:0008006" key="13">
    <source>
        <dbReference type="Google" id="ProtNLM"/>
    </source>
</evidence>
<evidence type="ECO:0000256" key="6">
    <source>
        <dbReference type="ARBA" id="ARBA00023237"/>
    </source>
</evidence>